<proteinExistence type="predicted"/>
<dbReference type="GeneID" id="10542930"/>
<protein>
    <submittedName>
        <fullName evidence="1">Uncharacterized protein</fullName>
    </submittedName>
</protein>
<organism evidence="1 2">
    <name type="scientific">Puccinia graminis f. sp. tritici (strain CRL 75-36-700-3 / race SCCL)</name>
    <name type="common">Black stem rust fungus</name>
    <dbReference type="NCBI Taxonomy" id="418459"/>
    <lineage>
        <taxon>Eukaryota</taxon>
        <taxon>Fungi</taxon>
        <taxon>Dikarya</taxon>
        <taxon>Basidiomycota</taxon>
        <taxon>Pucciniomycotina</taxon>
        <taxon>Pucciniomycetes</taxon>
        <taxon>Pucciniales</taxon>
        <taxon>Pucciniaceae</taxon>
        <taxon>Puccinia</taxon>
    </lineage>
</organism>
<name>E3JTA4_PUCGT</name>
<dbReference type="RefSeq" id="XP_003319802.1">
    <property type="nucleotide sequence ID" value="XM_003319754.1"/>
</dbReference>
<reference key="1">
    <citation type="submission" date="2007-01" db="EMBL/GenBank/DDBJ databases">
        <title>The Genome Sequence of Puccinia graminis f. sp. tritici Strain CRL 75-36-700-3.</title>
        <authorList>
            <consortium name="The Broad Institute Genome Sequencing Platform"/>
            <person name="Birren B."/>
            <person name="Lander E."/>
            <person name="Galagan J."/>
            <person name="Nusbaum C."/>
            <person name="Devon K."/>
            <person name="Cuomo C."/>
            <person name="Jaffe D."/>
            <person name="Butler J."/>
            <person name="Alvarez P."/>
            <person name="Gnerre S."/>
            <person name="Grabherr M."/>
            <person name="Mauceli E."/>
            <person name="Brockman W."/>
            <person name="Young S."/>
            <person name="LaButti K."/>
            <person name="Sykes S."/>
            <person name="DeCaprio D."/>
            <person name="Crawford M."/>
            <person name="Koehrsen M."/>
            <person name="Engels R."/>
            <person name="Montgomery P."/>
            <person name="Pearson M."/>
            <person name="Howarth C."/>
            <person name="Larson L."/>
            <person name="White J."/>
            <person name="Zeng Q."/>
            <person name="Kodira C."/>
            <person name="Yandava C."/>
            <person name="Alvarado L."/>
            <person name="O'Leary S."/>
            <person name="Szabo L."/>
            <person name="Dean R."/>
            <person name="Schein J."/>
        </authorList>
    </citation>
    <scope>NUCLEOTIDE SEQUENCE</scope>
    <source>
        <strain>CRL 75-36-700-3</strain>
    </source>
</reference>
<dbReference type="VEuPathDB" id="FungiDB:PGTG_01976"/>
<gene>
    <name evidence="1" type="ORF">PGTG_01976</name>
</gene>
<evidence type="ECO:0000313" key="1">
    <source>
        <dbReference type="EMBL" id="EFP75383.1"/>
    </source>
</evidence>
<dbReference type="KEGG" id="pgr:PGTG_01976"/>
<dbReference type="AlphaFoldDB" id="E3JTA4"/>
<keyword evidence="2" id="KW-1185">Reference proteome</keyword>
<sequence length="105" mass="11194">MKKSNSFLPSFHLKGLEQLLEGPHLPTHQLAILNYKKALNSEAGWGTAATELAAYSWIMLATISTAAAKPNIAVQTRFSSSTRAAKHSNLLGTHLSAAIPIPNTG</sequence>
<dbReference type="Proteomes" id="UP000008783">
    <property type="component" value="Unassembled WGS sequence"/>
</dbReference>
<evidence type="ECO:0000313" key="2">
    <source>
        <dbReference type="Proteomes" id="UP000008783"/>
    </source>
</evidence>
<dbReference type="InParanoid" id="E3JTA4"/>
<dbReference type="OrthoDB" id="10576756at2759"/>
<reference evidence="2" key="2">
    <citation type="journal article" date="2011" name="Proc. Natl. Acad. Sci. U.S.A.">
        <title>Obligate biotrophy features unraveled by the genomic analysis of rust fungi.</title>
        <authorList>
            <person name="Duplessis S."/>
            <person name="Cuomo C.A."/>
            <person name="Lin Y.-C."/>
            <person name="Aerts A."/>
            <person name="Tisserant E."/>
            <person name="Veneault-Fourrey C."/>
            <person name="Joly D.L."/>
            <person name="Hacquard S."/>
            <person name="Amselem J."/>
            <person name="Cantarel B.L."/>
            <person name="Chiu R."/>
            <person name="Coutinho P.M."/>
            <person name="Feau N."/>
            <person name="Field M."/>
            <person name="Frey P."/>
            <person name="Gelhaye E."/>
            <person name="Goldberg J."/>
            <person name="Grabherr M.G."/>
            <person name="Kodira C.D."/>
            <person name="Kohler A."/>
            <person name="Kuees U."/>
            <person name="Lindquist E.A."/>
            <person name="Lucas S.M."/>
            <person name="Mago R."/>
            <person name="Mauceli E."/>
            <person name="Morin E."/>
            <person name="Murat C."/>
            <person name="Pangilinan J.L."/>
            <person name="Park R."/>
            <person name="Pearson M."/>
            <person name="Quesneville H."/>
            <person name="Rouhier N."/>
            <person name="Sakthikumar S."/>
            <person name="Salamov A.A."/>
            <person name="Schmutz J."/>
            <person name="Selles B."/>
            <person name="Shapiro H."/>
            <person name="Tanguay P."/>
            <person name="Tuskan G.A."/>
            <person name="Henrissat B."/>
            <person name="Van de Peer Y."/>
            <person name="Rouze P."/>
            <person name="Ellis J.G."/>
            <person name="Dodds P.N."/>
            <person name="Schein J.E."/>
            <person name="Zhong S."/>
            <person name="Hamelin R.C."/>
            <person name="Grigoriev I.V."/>
            <person name="Szabo L.J."/>
            <person name="Martin F."/>
        </authorList>
    </citation>
    <scope>NUCLEOTIDE SEQUENCE [LARGE SCALE GENOMIC DNA]</scope>
    <source>
        <strain evidence="2">CRL 75-36-700-3 / race SCCL</strain>
    </source>
</reference>
<dbReference type="HOGENOM" id="CLU_2237914_0_0_1"/>
<dbReference type="EMBL" id="DS178263">
    <property type="protein sequence ID" value="EFP75383.1"/>
    <property type="molecule type" value="Genomic_DNA"/>
</dbReference>
<accession>E3JTA4</accession>